<name>A0AAF0C7K5_9GAMM</name>
<comment type="function">
    <text evidence="11">Plays a role in peptidoglycan recycling by cleaving the terminal beta-1,4-linked N-acetylglucosamine (GlcNAc) from peptide-linked peptidoglycan fragments, giving rise to free GlcNAc, anhydro-N-acetylmuramic acid and anhydro-N-acetylmuramic acid-linked peptides.</text>
</comment>
<dbReference type="Pfam" id="PF00933">
    <property type="entry name" value="Glyco_hydro_3"/>
    <property type="match status" value="1"/>
</dbReference>
<feature type="active site" description="Nucleophile" evidence="11">
    <location>
        <position position="250"/>
    </location>
</feature>
<dbReference type="InterPro" id="IPR017853">
    <property type="entry name" value="GH"/>
</dbReference>
<feature type="site" description="Important for catalytic activity" evidence="11">
    <location>
        <position position="176"/>
    </location>
</feature>
<protein>
    <recommendedName>
        <fullName evidence="11">Beta-hexosaminidase</fullName>
        <ecNumber evidence="11">3.2.1.52</ecNumber>
    </recommendedName>
    <alternativeName>
        <fullName evidence="11">Beta-N-acetylhexosaminidase</fullName>
    </alternativeName>
    <alternativeName>
        <fullName evidence="11">N-acetyl-beta-glucosaminidase</fullName>
    </alternativeName>
</protein>
<feature type="binding site" evidence="11">
    <location>
        <begin position="165"/>
        <end position="166"/>
    </location>
    <ligand>
        <name>substrate</name>
    </ligand>
</feature>
<evidence type="ECO:0000256" key="3">
    <source>
        <dbReference type="ARBA" id="ARBA00022618"/>
    </source>
</evidence>
<keyword evidence="2 11" id="KW-0963">Cytoplasm</keyword>
<reference evidence="13 14" key="1">
    <citation type="journal article" date="2015" name="Genome Announc.">
        <title>Draft Genome Sequences of Marine Isolates of Thalassomonas viridans and Thalassomonas actiniarum.</title>
        <authorList>
            <person name="Olonade I."/>
            <person name="van Zyl L.J."/>
            <person name="Trindade M."/>
        </authorList>
    </citation>
    <scope>NUCLEOTIDE SEQUENCE [LARGE SCALE GENOMIC DNA]</scope>
    <source>
        <strain evidence="13 14">XOM25</strain>
    </source>
</reference>
<dbReference type="EC" id="3.2.1.52" evidence="11"/>
<dbReference type="PANTHER" id="PTHR30480:SF13">
    <property type="entry name" value="BETA-HEXOSAMINIDASE"/>
    <property type="match status" value="1"/>
</dbReference>
<keyword evidence="3 11" id="KW-0132">Cell division</keyword>
<feature type="domain" description="Glycoside hydrolase family 3 N-terminal" evidence="12">
    <location>
        <begin position="12"/>
        <end position="296"/>
    </location>
</feature>
<evidence type="ECO:0000256" key="9">
    <source>
        <dbReference type="ARBA" id="ARBA00023316"/>
    </source>
</evidence>
<keyword evidence="7 11" id="KW-0326">Glycosidase</keyword>
<dbReference type="GO" id="GO:0004563">
    <property type="term" value="F:beta-N-acetylhexosaminidase activity"/>
    <property type="evidence" value="ECO:0007669"/>
    <property type="project" value="UniProtKB-UniRule"/>
</dbReference>
<dbReference type="InterPro" id="IPR022956">
    <property type="entry name" value="Beta_hexosaminidase_bac"/>
</dbReference>
<evidence type="ECO:0000313" key="14">
    <source>
        <dbReference type="Proteomes" id="UP000032352"/>
    </source>
</evidence>
<evidence type="ECO:0000256" key="4">
    <source>
        <dbReference type="ARBA" id="ARBA00022801"/>
    </source>
</evidence>
<dbReference type="GO" id="GO:0071555">
    <property type="term" value="P:cell wall organization"/>
    <property type="evidence" value="ECO:0007669"/>
    <property type="project" value="UniProtKB-KW"/>
</dbReference>
<dbReference type="KEGG" id="tvd:SG34_017920"/>
<keyword evidence="6 11" id="KW-0573">Peptidoglycan synthesis</keyword>
<evidence type="ECO:0000256" key="1">
    <source>
        <dbReference type="ARBA" id="ARBA00001231"/>
    </source>
</evidence>
<proteinExistence type="inferred from homology"/>
<evidence type="ECO:0000256" key="5">
    <source>
        <dbReference type="ARBA" id="ARBA00022960"/>
    </source>
</evidence>
<dbReference type="FunFam" id="3.20.20.300:FF:000001">
    <property type="entry name" value="Beta-hexosaminidase"/>
    <property type="match status" value="1"/>
</dbReference>
<keyword evidence="14" id="KW-1185">Reference proteome</keyword>
<evidence type="ECO:0000256" key="6">
    <source>
        <dbReference type="ARBA" id="ARBA00022984"/>
    </source>
</evidence>
<comment type="subcellular location">
    <subcellularLocation>
        <location evidence="11">Cytoplasm</location>
    </subcellularLocation>
</comment>
<gene>
    <name evidence="11 13" type="primary">nagZ</name>
    <name evidence="13" type="ORF">SG34_017920</name>
</gene>
<dbReference type="GO" id="GO:0051301">
    <property type="term" value="P:cell division"/>
    <property type="evidence" value="ECO:0007669"/>
    <property type="project" value="UniProtKB-KW"/>
</dbReference>
<dbReference type="InterPro" id="IPR036962">
    <property type="entry name" value="Glyco_hydro_3_N_sf"/>
</dbReference>
<dbReference type="GO" id="GO:0009254">
    <property type="term" value="P:peptidoglycan turnover"/>
    <property type="evidence" value="ECO:0007669"/>
    <property type="project" value="UniProtKB-UniRule"/>
</dbReference>
<dbReference type="GO" id="GO:0009252">
    <property type="term" value="P:peptidoglycan biosynthetic process"/>
    <property type="evidence" value="ECO:0007669"/>
    <property type="project" value="UniProtKB-KW"/>
</dbReference>
<comment type="similarity">
    <text evidence="11">Belongs to the glycosyl hydrolase 3 family. NagZ subfamily.</text>
</comment>
<sequence length="340" mass="36634">MGPIMLDVQGTSLSAEDKELLEHPLVGGCILFSRNYHSPQQMTALTREIREAAGSDILLAVDHEGGRVQRFREHFTAIPAMGSLWSLAGEDNARAIQLAYQCGLLMALEVQAVGIDISFAPVLDINGVSEVIGDRAFGRQTDMIISLAAAFIDGMKTAGMPATGKHFPGHGSVREDSHIALPVDPRTFTDISSLDLKPFKALLAKGALSALMPAHVIYPEVDTLGVGFSAVWLQKILRQTLAFDGVIFSDDLSMEGAAVIGGYVERAEAAQQAGCDMLLVCNNRSAAVEVIDNANIRIDPAGSRRLGKLLKTSRTDWASLAGDSRWQQASRFIKDLMSKE</sequence>
<evidence type="ECO:0000256" key="7">
    <source>
        <dbReference type="ARBA" id="ARBA00023295"/>
    </source>
</evidence>
<keyword evidence="5 11" id="KW-0133">Cell shape</keyword>
<dbReference type="SUPFAM" id="SSF51445">
    <property type="entry name" value="(Trans)glycosidases"/>
    <property type="match status" value="1"/>
</dbReference>
<evidence type="ECO:0000313" key="13">
    <source>
        <dbReference type="EMBL" id="WDE03270.1"/>
    </source>
</evidence>
<dbReference type="RefSeq" id="WP_044837449.1">
    <property type="nucleotide sequence ID" value="NZ_CP059733.1"/>
</dbReference>
<dbReference type="Proteomes" id="UP000032352">
    <property type="component" value="Chromosome"/>
</dbReference>
<keyword evidence="9 11" id="KW-0961">Cell wall biogenesis/degradation</keyword>
<feature type="active site" description="Proton donor/acceptor" evidence="11">
    <location>
        <position position="178"/>
    </location>
</feature>
<dbReference type="EMBL" id="CP059733">
    <property type="protein sequence ID" value="WDE03270.1"/>
    <property type="molecule type" value="Genomic_DNA"/>
</dbReference>
<dbReference type="NCBIfam" id="NF003740">
    <property type="entry name" value="PRK05337.1"/>
    <property type="match status" value="1"/>
</dbReference>
<dbReference type="AlphaFoldDB" id="A0AAF0C7K5"/>
<dbReference type="PANTHER" id="PTHR30480">
    <property type="entry name" value="BETA-HEXOSAMINIDASE-RELATED"/>
    <property type="match status" value="1"/>
</dbReference>
<accession>A0AAF0C7K5</accession>
<dbReference type="GO" id="GO:0005737">
    <property type="term" value="C:cytoplasm"/>
    <property type="evidence" value="ECO:0007669"/>
    <property type="project" value="UniProtKB-SubCell"/>
</dbReference>
<feature type="binding site" evidence="11">
    <location>
        <position position="135"/>
    </location>
    <ligand>
        <name>substrate</name>
    </ligand>
</feature>
<dbReference type="HAMAP" id="MF_00364">
    <property type="entry name" value="NagZ"/>
    <property type="match status" value="1"/>
</dbReference>
<evidence type="ECO:0000256" key="11">
    <source>
        <dbReference type="HAMAP-Rule" id="MF_00364"/>
    </source>
</evidence>
<evidence type="ECO:0000259" key="12">
    <source>
        <dbReference type="Pfam" id="PF00933"/>
    </source>
</evidence>
<evidence type="ECO:0000256" key="2">
    <source>
        <dbReference type="ARBA" id="ARBA00022490"/>
    </source>
</evidence>
<dbReference type="InterPro" id="IPR001764">
    <property type="entry name" value="Glyco_hydro_3_N"/>
</dbReference>
<dbReference type="GO" id="GO:0005975">
    <property type="term" value="P:carbohydrate metabolic process"/>
    <property type="evidence" value="ECO:0007669"/>
    <property type="project" value="InterPro"/>
</dbReference>
<organism evidence="13 14">
    <name type="scientific">Thalassomonas viridans</name>
    <dbReference type="NCBI Taxonomy" id="137584"/>
    <lineage>
        <taxon>Bacteria</taxon>
        <taxon>Pseudomonadati</taxon>
        <taxon>Pseudomonadota</taxon>
        <taxon>Gammaproteobacteria</taxon>
        <taxon>Alteromonadales</taxon>
        <taxon>Colwelliaceae</taxon>
        <taxon>Thalassomonas</taxon>
    </lineage>
</organism>
<dbReference type="Gene3D" id="3.20.20.300">
    <property type="entry name" value="Glycoside hydrolase, family 3, N-terminal domain"/>
    <property type="match status" value="1"/>
</dbReference>
<comment type="catalytic activity">
    <reaction evidence="1 11">
        <text>Hydrolysis of terminal non-reducing N-acetyl-D-hexosamine residues in N-acetyl-beta-D-hexosaminides.</text>
        <dbReference type="EC" id="3.2.1.52"/>
    </reaction>
</comment>
<evidence type="ECO:0000256" key="10">
    <source>
        <dbReference type="ARBA" id="ARBA00037880"/>
    </source>
</evidence>
<reference evidence="13 14" key="2">
    <citation type="journal article" date="2022" name="Mar. Drugs">
        <title>Bioassay-Guided Fractionation Leads to the Detection of Cholic Acid Generated by the Rare Thalassomonas sp.</title>
        <authorList>
            <person name="Pheiffer F."/>
            <person name="Schneider Y.K."/>
            <person name="Hansen E.H."/>
            <person name="Andersen J.H."/>
            <person name="Isaksson J."/>
            <person name="Busche T."/>
            <person name="R C."/>
            <person name="Kalinowski J."/>
            <person name="Zyl L.V."/>
            <person name="Trindade M."/>
        </authorList>
    </citation>
    <scope>NUCLEOTIDE SEQUENCE [LARGE SCALE GENOMIC DNA]</scope>
    <source>
        <strain evidence="13 14">XOM25</strain>
    </source>
</reference>
<dbReference type="InterPro" id="IPR050226">
    <property type="entry name" value="NagZ_Beta-hexosaminidase"/>
</dbReference>
<feature type="binding site" evidence="11">
    <location>
        <position position="62"/>
    </location>
    <ligand>
        <name>substrate</name>
    </ligand>
</feature>
<dbReference type="GO" id="GO:0008360">
    <property type="term" value="P:regulation of cell shape"/>
    <property type="evidence" value="ECO:0007669"/>
    <property type="project" value="UniProtKB-KW"/>
</dbReference>
<keyword evidence="8 11" id="KW-0131">Cell cycle</keyword>
<comment type="pathway">
    <text evidence="10 11">Cell wall biogenesis; peptidoglycan recycling.</text>
</comment>
<keyword evidence="4 11" id="KW-0378">Hydrolase</keyword>
<feature type="binding site" evidence="11">
    <location>
        <position position="70"/>
    </location>
    <ligand>
        <name>substrate</name>
    </ligand>
</feature>
<evidence type="ECO:0000256" key="8">
    <source>
        <dbReference type="ARBA" id="ARBA00023306"/>
    </source>
</evidence>